<organism evidence="10 11">
    <name type="scientific">Halopseudomonas litoralis</name>
    <dbReference type="NCBI Taxonomy" id="797277"/>
    <lineage>
        <taxon>Bacteria</taxon>
        <taxon>Pseudomonadati</taxon>
        <taxon>Pseudomonadota</taxon>
        <taxon>Gammaproteobacteria</taxon>
        <taxon>Pseudomonadales</taxon>
        <taxon>Pseudomonadaceae</taxon>
        <taxon>Halopseudomonas</taxon>
    </lineage>
</organism>
<dbReference type="InterPro" id="IPR011701">
    <property type="entry name" value="MFS"/>
</dbReference>
<keyword evidence="6 8" id="KW-1133">Transmembrane helix</keyword>
<dbReference type="Pfam" id="PF07690">
    <property type="entry name" value="MFS_1"/>
    <property type="match status" value="1"/>
</dbReference>
<keyword evidence="3 8" id="KW-0813">Transport</keyword>
<proteinExistence type="inferred from homology"/>
<feature type="transmembrane region" description="Helical" evidence="8">
    <location>
        <begin position="43"/>
        <end position="60"/>
    </location>
</feature>
<evidence type="ECO:0000256" key="1">
    <source>
        <dbReference type="ARBA" id="ARBA00004651"/>
    </source>
</evidence>
<feature type="transmembrane region" description="Helical" evidence="8">
    <location>
        <begin position="333"/>
        <end position="358"/>
    </location>
</feature>
<feature type="transmembrane region" description="Helical" evidence="8">
    <location>
        <begin position="364"/>
        <end position="384"/>
    </location>
</feature>
<evidence type="ECO:0000256" key="3">
    <source>
        <dbReference type="ARBA" id="ARBA00022448"/>
    </source>
</evidence>
<comment type="subcellular location">
    <subcellularLocation>
        <location evidence="8">Cell inner membrane</location>
        <topology evidence="8">Multi-pass membrane protein</topology>
    </subcellularLocation>
    <subcellularLocation>
        <location evidence="1">Cell membrane</location>
        <topology evidence="1">Multi-pass membrane protein</topology>
    </subcellularLocation>
</comment>
<dbReference type="CDD" id="cd17320">
    <property type="entry name" value="MFS_MdfA_MDR_like"/>
    <property type="match status" value="1"/>
</dbReference>
<dbReference type="InterPro" id="IPR020846">
    <property type="entry name" value="MFS_dom"/>
</dbReference>
<feature type="transmembrane region" description="Helical" evidence="8">
    <location>
        <begin position="208"/>
        <end position="232"/>
    </location>
</feature>
<evidence type="ECO:0000256" key="8">
    <source>
        <dbReference type="RuleBase" id="RU365088"/>
    </source>
</evidence>
<dbReference type="GO" id="GO:0005886">
    <property type="term" value="C:plasma membrane"/>
    <property type="evidence" value="ECO:0007669"/>
    <property type="project" value="UniProtKB-SubCell"/>
</dbReference>
<dbReference type="NCBIfam" id="NF008314">
    <property type="entry name" value="PRK11102.1"/>
    <property type="match status" value="1"/>
</dbReference>
<comment type="caution">
    <text evidence="8">Lacks conserved residue(s) required for the propagation of feature annotation.</text>
</comment>
<evidence type="ECO:0000256" key="7">
    <source>
        <dbReference type="ARBA" id="ARBA00023136"/>
    </source>
</evidence>
<dbReference type="PANTHER" id="PTHR23502">
    <property type="entry name" value="MAJOR FACILITATOR SUPERFAMILY"/>
    <property type="match status" value="1"/>
</dbReference>
<dbReference type="InterPro" id="IPR036259">
    <property type="entry name" value="MFS_trans_sf"/>
</dbReference>
<feature type="transmembrane region" description="Helical" evidence="8">
    <location>
        <begin position="72"/>
        <end position="90"/>
    </location>
</feature>
<evidence type="ECO:0000256" key="4">
    <source>
        <dbReference type="ARBA" id="ARBA00022475"/>
    </source>
</evidence>
<dbReference type="OrthoDB" id="9814303at2"/>
<gene>
    <name evidence="10" type="ORF">SAMN05216198_1921</name>
</gene>
<dbReference type="PANTHER" id="PTHR23502:SF132">
    <property type="entry name" value="POLYAMINE TRANSPORTER 2-RELATED"/>
    <property type="match status" value="1"/>
</dbReference>
<dbReference type="AlphaFoldDB" id="A0A1H1S3K5"/>
<dbReference type="GO" id="GO:1990961">
    <property type="term" value="P:xenobiotic detoxification by transmembrane export across the plasma membrane"/>
    <property type="evidence" value="ECO:0007669"/>
    <property type="project" value="InterPro"/>
</dbReference>
<accession>A0A1H1S3K5</accession>
<evidence type="ECO:0000313" key="10">
    <source>
        <dbReference type="EMBL" id="SDS42605.1"/>
    </source>
</evidence>
<evidence type="ECO:0000313" key="11">
    <source>
        <dbReference type="Proteomes" id="UP000243426"/>
    </source>
</evidence>
<dbReference type="GO" id="GO:0042910">
    <property type="term" value="F:xenobiotic transmembrane transporter activity"/>
    <property type="evidence" value="ECO:0007669"/>
    <property type="project" value="InterPro"/>
</dbReference>
<dbReference type="RefSeq" id="WP_090273103.1">
    <property type="nucleotide sequence ID" value="NZ_LT629748.1"/>
</dbReference>
<dbReference type="STRING" id="797277.SAMN05216198_1921"/>
<protein>
    <recommendedName>
        <fullName evidence="8">Bcr/CflA family efflux transporter</fullName>
    </recommendedName>
</protein>
<evidence type="ECO:0000259" key="9">
    <source>
        <dbReference type="PROSITE" id="PS50850"/>
    </source>
</evidence>
<keyword evidence="8" id="KW-0997">Cell inner membrane</keyword>
<dbReference type="PROSITE" id="PS50850">
    <property type="entry name" value="MFS"/>
    <property type="match status" value="1"/>
</dbReference>
<dbReference type="InterPro" id="IPR004812">
    <property type="entry name" value="Efflux_drug-R_Bcr/CmlA"/>
</dbReference>
<feature type="domain" description="Major facilitator superfamily (MFS) profile" evidence="9">
    <location>
        <begin position="2"/>
        <end position="388"/>
    </location>
</feature>
<dbReference type="GO" id="GO:0015385">
    <property type="term" value="F:sodium:proton antiporter activity"/>
    <property type="evidence" value="ECO:0007669"/>
    <property type="project" value="TreeGrafter"/>
</dbReference>
<dbReference type="Gene3D" id="1.20.1720.10">
    <property type="entry name" value="Multidrug resistance protein D"/>
    <property type="match status" value="1"/>
</dbReference>
<keyword evidence="7 8" id="KW-0472">Membrane</keyword>
<feature type="transmembrane region" description="Helical" evidence="8">
    <location>
        <begin position="274"/>
        <end position="295"/>
    </location>
</feature>
<evidence type="ECO:0000256" key="2">
    <source>
        <dbReference type="ARBA" id="ARBA00006236"/>
    </source>
</evidence>
<evidence type="ECO:0000256" key="5">
    <source>
        <dbReference type="ARBA" id="ARBA00022692"/>
    </source>
</evidence>
<evidence type="ECO:0000256" key="6">
    <source>
        <dbReference type="ARBA" id="ARBA00022989"/>
    </source>
</evidence>
<reference evidence="11" key="1">
    <citation type="submission" date="2016-10" db="EMBL/GenBank/DDBJ databases">
        <authorList>
            <person name="Varghese N."/>
            <person name="Submissions S."/>
        </authorList>
    </citation>
    <scope>NUCLEOTIDE SEQUENCE [LARGE SCALE GENOMIC DNA]</scope>
    <source>
        <strain evidence="11">2SM5</strain>
    </source>
</reference>
<feature type="transmembrane region" description="Helical" evidence="8">
    <location>
        <begin position="301"/>
        <end position="321"/>
    </location>
</feature>
<feature type="transmembrane region" description="Helical" evidence="8">
    <location>
        <begin position="129"/>
        <end position="153"/>
    </location>
</feature>
<comment type="similarity">
    <text evidence="2 8">Belongs to the major facilitator superfamily. Bcr/CmlA family.</text>
</comment>
<keyword evidence="4" id="KW-1003">Cell membrane</keyword>
<feature type="transmembrane region" description="Helical" evidence="8">
    <location>
        <begin position="244"/>
        <end position="262"/>
    </location>
</feature>
<name>A0A1H1S3K5_9GAMM</name>
<feature type="transmembrane region" description="Helical" evidence="8">
    <location>
        <begin position="159"/>
        <end position="177"/>
    </location>
</feature>
<keyword evidence="11" id="KW-1185">Reference proteome</keyword>
<dbReference type="Proteomes" id="UP000243426">
    <property type="component" value="Chromosome I"/>
</dbReference>
<dbReference type="NCBIfam" id="TIGR00710">
    <property type="entry name" value="efflux_Bcr_CflA"/>
    <property type="match status" value="1"/>
</dbReference>
<dbReference type="EMBL" id="LT629748">
    <property type="protein sequence ID" value="SDS42605.1"/>
    <property type="molecule type" value="Genomic_DNA"/>
</dbReference>
<dbReference type="FunFam" id="1.20.1720.10:FF:000005">
    <property type="entry name" value="Bcr/CflA family efflux transporter"/>
    <property type="match status" value="1"/>
</dbReference>
<dbReference type="SUPFAM" id="SSF103473">
    <property type="entry name" value="MFS general substrate transporter"/>
    <property type="match status" value="1"/>
</dbReference>
<keyword evidence="5 8" id="KW-0812">Transmembrane</keyword>
<feature type="transmembrane region" description="Helical" evidence="8">
    <location>
        <begin position="96"/>
        <end position="117"/>
    </location>
</feature>
<sequence length="408" mass="43481">MTLRLLLILGGLSAFGPLAIDLYLPAFPAIARFFATDSEHVQLSLSAYFIGLALGQLFYGPLADRFGRRKPLLFGLGLFTLASIGCALAPTLEWLIAARFAQALGGCAGMVVNRAVVRDICTPIEAARAFSQLMLVMGVAPILAPLAGGWLMLLGGWQLIFAFLAVFAGVFGFLVFFRLPETLSKDIPPSPLSSALGRYGRLLKEPQFMFHALTGGIAMAGMFAYIAGSPFVFIELYGVPVEHYGWFFGMNSAGFVLAAQLNGRLLRWRTPLNVLKTTTVLFMCSTIALSVVALFEPPMLWPLLVPLFMCMFLLALVLPNSSACALAGHGHQAGVASALMGTLQFAIAGIVSAVVGILHNGTAMPMTGMITLCGIGAATMALLARRVTARAADPRLFAQQTQTVEGNQ</sequence>